<evidence type="ECO:0000313" key="1">
    <source>
        <dbReference type="EMBL" id="CDW24298.1"/>
    </source>
</evidence>
<dbReference type="EMBL" id="HACA01006937">
    <property type="protein sequence ID" value="CDW24298.1"/>
    <property type="molecule type" value="Transcribed_RNA"/>
</dbReference>
<organism evidence="1">
    <name type="scientific">Lepeophtheirus salmonis</name>
    <name type="common">Salmon louse</name>
    <name type="synonym">Caligus salmonis</name>
    <dbReference type="NCBI Taxonomy" id="72036"/>
    <lineage>
        <taxon>Eukaryota</taxon>
        <taxon>Metazoa</taxon>
        <taxon>Ecdysozoa</taxon>
        <taxon>Arthropoda</taxon>
        <taxon>Crustacea</taxon>
        <taxon>Multicrustacea</taxon>
        <taxon>Hexanauplia</taxon>
        <taxon>Copepoda</taxon>
        <taxon>Siphonostomatoida</taxon>
        <taxon>Caligidae</taxon>
        <taxon>Lepeophtheirus</taxon>
    </lineage>
</organism>
<name>A0A0K2TE45_LEPSM</name>
<reference evidence="1" key="1">
    <citation type="submission" date="2014-05" db="EMBL/GenBank/DDBJ databases">
        <authorList>
            <person name="Chronopoulou M."/>
        </authorList>
    </citation>
    <scope>NUCLEOTIDE SEQUENCE</scope>
    <source>
        <tissue evidence="1">Whole organism</tissue>
    </source>
</reference>
<sequence length="34" mass="3990">SIFLYTLNKSLRKGHPCLELWVAPLCGKRLKKIY</sequence>
<protein>
    <submittedName>
        <fullName evidence="1">Uncharacterized protein</fullName>
    </submittedName>
</protein>
<accession>A0A0K2TE45</accession>
<proteinExistence type="predicted"/>
<dbReference type="AlphaFoldDB" id="A0A0K2TE45"/>
<feature type="non-terminal residue" evidence="1">
    <location>
        <position position="1"/>
    </location>
</feature>